<evidence type="ECO:0000256" key="1">
    <source>
        <dbReference type="PROSITE-ProRule" id="PRU00339"/>
    </source>
</evidence>
<evidence type="ECO:0000313" key="3">
    <source>
        <dbReference type="EMBL" id="BAY99778.1"/>
    </source>
</evidence>
<proteinExistence type="predicted"/>
<dbReference type="Pfam" id="PF13424">
    <property type="entry name" value="TPR_12"/>
    <property type="match status" value="1"/>
</dbReference>
<organism evidence="3 4">
    <name type="scientific">Tolypothrix tenuis PCC 7101</name>
    <dbReference type="NCBI Taxonomy" id="231146"/>
    <lineage>
        <taxon>Bacteria</taxon>
        <taxon>Bacillati</taxon>
        <taxon>Cyanobacteriota</taxon>
        <taxon>Cyanophyceae</taxon>
        <taxon>Nostocales</taxon>
        <taxon>Tolypothrichaceae</taxon>
        <taxon>Tolypothrix</taxon>
    </lineage>
</organism>
<accession>A0A1Z4N208</accession>
<reference evidence="3 4" key="1">
    <citation type="submission" date="2017-06" db="EMBL/GenBank/DDBJ databases">
        <title>Genome sequencing of cyanobaciteial culture collection at National Institute for Environmental Studies (NIES).</title>
        <authorList>
            <person name="Hirose Y."/>
            <person name="Shimura Y."/>
            <person name="Fujisawa T."/>
            <person name="Nakamura Y."/>
            <person name="Kawachi M."/>
        </authorList>
    </citation>
    <scope>NUCLEOTIDE SEQUENCE [LARGE SCALE GENOMIC DNA]</scope>
    <source>
        <strain evidence="3 4">NIES-37</strain>
    </source>
</reference>
<dbReference type="SMART" id="SM00028">
    <property type="entry name" value="TPR"/>
    <property type="match status" value="5"/>
</dbReference>
<gene>
    <name evidence="3" type="ORF">NIES37_37610</name>
</gene>
<dbReference type="Pfam" id="PF12770">
    <property type="entry name" value="CHAT"/>
    <property type="match status" value="1"/>
</dbReference>
<sequence>MASQRGKLLNYKCYLLIKKVLQHFLYVWKIILRVFIDIKYSVNRLLILSIITLLTTRLISPAFSQMPMTPENHQSFDRQQLLQQGKSYYHTGQYQEAIKYLQQALLIFQDSNDVLKQATTLSNLSLTYQQLADWEQAQKTIESSLKIVQNHPKYLKVYAQSLDIQGRLWYLRGQPEIALKSLQQASQIYQQLGDEAGRLGSLINQAQALQSLGLYQQAGEILQELPPALNNIPDVVIKAKGLLSLGNVLRAVGELKQSQAVLQTSLTLVAESPSLSAKPEIKSAVLLSLANTLRAQGHLIRDRQRTIEYDAMPWRCESIALPEASLGFYQSAALLYSQAISEFPSSAIGVQAQINYLSLLVETGKFVDAQTLADKIKTTKFIGGRQEVYAQINLAKTLACLQQKNTLINPPLWEEIESLLATSEQQARKLQDPRAISYTLGNRGGFYEYFAAKIQQTSQSKSKPELYQHYLAKSQKLTQEALILAQAIAAPDITYQWEWQLGRLLALQEKQPDAIKFYKMAVASLKSVRSDLLAINSDVQFSYRDHVEPVYRGLVNLLLKNQGDSIQSATYLKSAIENIDSLQLAELQNFLNCNLTQLVKLDQEIDNIDNQAAFIYPIILQDKLDVIFKLPGQKIEHHVELIKRPAVQNTIKQLRQAILNRNVSKAREQSQEIYNWLIKPLETYIGNNHEIKTLVFVLDGEFRNIPMGILYDSQNNEYLMQKRYALALVPGLQIFDLKALPINKIKVLGAGISEKMENVENRNFHPLNIDELQQIEKLLPSKLMLNAQFTKINLLKQIKSSAFSVLHIATHGNFSSDPEDTYILAYHQLLKSKDLNNLLRNNAIKLLILSACQTAEGDNRAILGLAGLAVRAGAHSTISTLWQVNDDSTAKLMGEFYHQLKQGKVTKAEALHQAQKALLNQPEYQNPYFWAPYILVGNWR</sequence>
<name>A0A1Z4N208_9CYAN</name>
<feature type="domain" description="CHAT" evidence="2">
    <location>
        <begin position="668"/>
        <end position="938"/>
    </location>
</feature>
<dbReference type="EMBL" id="AP018248">
    <property type="protein sequence ID" value="BAY99778.1"/>
    <property type="molecule type" value="Genomic_DNA"/>
</dbReference>
<keyword evidence="1" id="KW-0802">TPR repeat</keyword>
<dbReference type="KEGG" id="ttq:NIES37_37610"/>
<dbReference type="Proteomes" id="UP000218785">
    <property type="component" value="Chromosome"/>
</dbReference>
<dbReference type="AlphaFoldDB" id="A0A1Z4N208"/>
<dbReference type="InterPro" id="IPR019734">
    <property type="entry name" value="TPR_rpt"/>
</dbReference>
<dbReference type="PROSITE" id="PS50005">
    <property type="entry name" value="TPR"/>
    <property type="match status" value="1"/>
</dbReference>
<dbReference type="Gene3D" id="1.25.40.10">
    <property type="entry name" value="Tetratricopeptide repeat domain"/>
    <property type="match status" value="2"/>
</dbReference>
<dbReference type="InterPro" id="IPR011990">
    <property type="entry name" value="TPR-like_helical_dom_sf"/>
</dbReference>
<evidence type="ECO:0000313" key="4">
    <source>
        <dbReference type="Proteomes" id="UP000218785"/>
    </source>
</evidence>
<dbReference type="RefSeq" id="WP_096578163.1">
    <property type="nucleotide sequence ID" value="NZ_CAWNJS010000001.1"/>
</dbReference>
<evidence type="ECO:0000259" key="2">
    <source>
        <dbReference type="Pfam" id="PF12770"/>
    </source>
</evidence>
<protein>
    <submittedName>
        <fullName evidence="3">Tetratricopeptide TPR_2 repeat protein</fullName>
    </submittedName>
</protein>
<keyword evidence="4" id="KW-1185">Reference proteome</keyword>
<feature type="repeat" description="TPR" evidence="1">
    <location>
        <begin position="78"/>
        <end position="111"/>
    </location>
</feature>
<dbReference type="InterPro" id="IPR024983">
    <property type="entry name" value="CHAT_dom"/>
</dbReference>
<dbReference type="SUPFAM" id="SSF48452">
    <property type="entry name" value="TPR-like"/>
    <property type="match status" value="1"/>
</dbReference>
<dbReference type="PANTHER" id="PTHR10098:SF112">
    <property type="entry name" value="SLR0380 PROTEIN"/>
    <property type="match status" value="1"/>
</dbReference>
<dbReference type="PANTHER" id="PTHR10098">
    <property type="entry name" value="RAPSYN-RELATED"/>
    <property type="match status" value="1"/>
</dbReference>